<dbReference type="EMBL" id="LGSR01000028">
    <property type="protein sequence ID" value="KOS17075.1"/>
    <property type="molecule type" value="Genomic_DNA"/>
</dbReference>
<gene>
    <name evidence="4" type="ORF">ESCO_006028</name>
</gene>
<dbReference type="OrthoDB" id="3233595at2759"/>
<dbReference type="PANTHER" id="PTHR45348:SF5">
    <property type="entry name" value="OXIDOREDUCTASE, PUTATIVE (AFU_ORTHOLOGUE AFUA_8G01420)-RELATED"/>
    <property type="match status" value="1"/>
</dbReference>
<evidence type="ECO:0000256" key="1">
    <source>
        <dbReference type="ARBA" id="ARBA00008072"/>
    </source>
</evidence>
<dbReference type="GO" id="GO:0016651">
    <property type="term" value="F:oxidoreductase activity, acting on NAD(P)H"/>
    <property type="evidence" value="ECO:0007669"/>
    <property type="project" value="InterPro"/>
</dbReference>
<keyword evidence="2" id="KW-0560">Oxidoreductase</keyword>
<dbReference type="Gene3D" id="3.40.50.720">
    <property type="entry name" value="NAD(P)-binding Rossmann-like Domain"/>
    <property type="match status" value="1"/>
</dbReference>
<comment type="caution">
    <text evidence="4">The sequence shown here is derived from an EMBL/GenBank/DDBJ whole genome shotgun (WGS) entry which is preliminary data.</text>
</comment>
<evidence type="ECO:0000313" key="5">
    <source>
        <dbReference type="Proteomes" id="UP000053831"/>
    </source>
</evidence>
<dbReference type="InterPro" id="IPR013154">
    <property type="entry name" value="ADH-like_N"/>
</dbReference>
<dbReference type="Pfam" id="PF08240">
    <property type="entry name" value="ADH_N"/>
    <property type="match status" value="1"/>
</dbReference>
<dbReference type="InterPro" id="IPR020843">
    <property type="entry name" value="ER"/>
</dbReference>
<name>A0A0M9VRY3_ESCWE</name>
<dbReference type="SUPFAM" id="SSF51735">
    <property type="entry name" value="NAD(P)-binding Rossmann-fold domains"/>
    <property type="match status" value="1"/>
</dbReference>
<feature type="domain" description="Enoyl reductase (ER)" evidence="3">
    <location>
        <begin position="9"/>
        <end position="361"/>
    </location>
</feature>
<comment type="similarity">
    <text evidence="1">Belongs to the zinc-containing alcohol dehydrogenase family.</text>
</comment>
<keyword evidence="5" id="KW-1185">Reference proteome</keyword>
<reference evidence="4 5" key="1">
    <citation type="submission" date="2015-07" db="EMBL/GenBank/DDBJ databases">
        <title>The genome of the fungus Escovopsis weberi, a specialized disease agent of ant agriculture.</title>
        <authorList>
            <person name="de Man T.J."/>
            <person name="Stajich J.E."/>
            <person name="Kubicek C.P."/>
            <person name="Chenthamara K."/>
            <person name="Atanasova L."/>
            <person name="Druzhinina I.S."/>
            <person name="Birnbaum S."/>
            <person name="Barribeau S.M."/>
            <person name="Teiling C."/>
            <person name="Suen G."/>
            <person name="Currie C."/>
            <person name="Gerardo N.M."/>
        </authorList>
    </citation>
    <scope>NUCLEOTIDE SEQUENCE [LARGE SCALE GENOMIC DNA]</scope>
</reference>
<proteinExistence type="inferred from homology"/>
<dbReference type="Proteomes" id="UP000053831">
    <property type="component" value="Unassembled WGS sequence"/>
</dbReference>
<protein>
    <submittedName>
        <fullName evidence="4">Protein TOXD</fullName>
    </submittedName>
</protein>
<evidence type="ECO:0000313" key="4">
    <source>
        <dbReference type="EMBL" id="KOS17075.1"/>
    </source>
</evidence>
<dbReference type="PANTHER" id="PTHR45348">
    <property type="entry name" value="HYPOTHETICAL OXIDOREDUCTASE (EUROFUNG)"/>
    <property type="match status" value="1"/>
</dbReference>
<organism evidence="4 5">
    <name type="scientific">Escovopsis weberi</name>
    <dbReference type="NCBI Taxonomy" id="150374"/>
    <lineage>
        <taxon>Eukaryota</taxon>
        <taxon>Fungi</taxon>
        <taxon>Dikarya</taxon>
        <taxon>Ascomycota</taxon>
        <taxon>Pezizomycotina</taxon>
        <taxon>Sordariomycetes</taxon>
        <taxon>Hypocreomycetidae</taxon>
        <taxon>Hypocreales</taxon>
        <taxon>Hypocreaceae</taxon>
        <taxon>Escovopsis</taxon>
    </lineage>
</organism>
<dbReference type="STRING" id="150374.A0A0M9VRY3"/>
<dbReference type="InterPro" id="IPR047122">
    <property type="entry name" value="Trans-enoyl_RdTase-like"/>
</dbReference>
<evidence type="ECO:0000259" key="3">
    <source>
        <dbReference type="SMART" id="SM00829"/>
    </source>
</evidence>
<dbReference type="CDD" id="cd08249">
    <property type="entry name" value="enoyl_reductase_like"/>
    <property type="match status" value="1"/>
</dbReference>
<evidence type="ECO:0000256" key="2">
    <source>
        <dbReference type="ARBA" id="ARBA00023002"/>
    </source>
</evidence>
<dbReference type="SMART" id="SM00829">
    <property type="entry name" value="PKS_ER"/>
    <property type="match status" value="1"/>
</dbReference>
<dbReference type="InterPro" id="IPR036291">
    <property type="entry name" value="NAD(P)-bd_dom_sf"/>
</dbReference>
<dbReference type="Gene3D" id="3.90.180.10">
    <property type="entry name" value="Medium-chain alcohol dehydrogenases, catalytic domain"/>
    <property type="match status" value="1"/>
</dbReference>
<dbReference type="SUPFAM" id="SSF50129">
    <property type="entry name" value="GroES-like"/>
    <property type="match status" value="1"/>
</dbReference>
<dbReference type="InterPro" id="IPR011032">
    <property type="entry name" value="GroES-like_sf"/>
</dbReference>
<sequence length="370" mass="38787">MKEAVVNPDTTVSIQEVPKPIPGPGEVLVSVAVFGTNPKDWKYPAWRKTSYNTGDDVAGVVAAVGPGVFEFREGDRVAGYHNYKLGHGTFAELAIVPAYACVRIPDSTSFEEAATIPLAALTAAVGLFKTLALPSPWQLPDPDPEQAHPAPPITTRTPLVIYGASTAVGAFAIKLARHARIHPLIAVGSPASRFVADEYLDPALGDALVDYTEHDSPAALAAAVRDALVRGGAEFGRAYHALDCVGEKGSFEDVLAAALGGGDGGGPAIETAKRPLVASVLQPQKDSVNGVDAVMTFVGWCHADGWSGRAFASIWLGVMARGLVEGWFKPHPHEVLPGGLQGLEGGLKRLRDGKVRATKLVGRVCETPGI</sequence>
<accession>A0A0M9VRY3</accession>
<dbReference type="AlphaFoldDB" id="A0A0M9VRY3"/>